<dbReference type="Gene3D" id="3.30.1460.40">
    <property type="entry name" value="[NiFe]-hydrogenase assembly chaperone, HybE"/>
    <property type="match status" value="1"/>
</dbReference>
<comment type="caution">
    <text evidence="1">The sequence shown here is derived from an EMBL/GenBank/DDBJ whole genome shotgun (WGS) entry which is preliminary data.</text>
</comment>
<dbReference type="AlphaFoldDB" id="A0A6B2KUZ6"/>
<keyword evidence="2" id="KW-1185">Reference proteome</keyword>
<proteinExistence type="predicted"/>
<dbReference type="InterPro" id="IPR038530">
    <property type="entry name" value="NiFe-hyd_HybE_sf"/>
</dbReference>
<dbReference type="Pfam" id="PF11939">
    <property type="entry name" value="NiFe-hyd_HybE"/>
    <property type="match status" value="1"/>
</dbReference>
<dbReference type="RefSeq" id="WP_163317457.1">
    <property type="nucleotide sequence ID" value="NZ_JAAGAA010000014.1"/>
</dbReference>
<organism evidence="1 2">
    <name type="scientific">Crenobacter caeni</name>
    <dbReference type="NCBI Taxonomy" id="2705474"/>
    <lineage>
        <taxon>Bacteria</taxon>
        <taxon>Pseudomonadati</taxon>
        <taxon>Pseudomonadota</taxon>
        <taxon>Betaproteobacteria</taxon>
        <taxon>Neisseriales</taxon>
        <taxon>Neisseriaceae</taxon>
        <taxon>Crenobacter</taxon>
    </lineage>
</organism>
<protein>
    <submittedName>
        <fullName evidence="1">[NiFe]-hydrogenase assembly chaperone HybE</fullName>
    </submittedName>
</protein>
<dbReference type="EMBL" id="JAAGAA010000014">
    <property type="protein sequence ID" value="NDV13981.1"/>
    <property type="molecule type" value="Genomic_DNA"/>
</dbReference>
<accession>A0A6B2KUZ6</accession>
<sequence>MSMTPSPAAALEAAYTQIAATSMADMPLSHPRVEVEAVGFRRHEAWWVGVIITPWCMNVMLLPADTTPPAAFAAGLVALPGAELPFMPGKLAGVGDYLMCSLFSPLPDFDSHATARATAEAVLAELFPPPAPPGPDLSRRRLFGLGRG</sequence>
<evidence type="ECO:0000313" key="1">
    <source>
        <dbReference type="EMBL" id="NDV13981.1"/>
    </source>
</evidence>
<dbReference type="InterPro" id="IPR023994">
    <property type="entry name" value="NiFe-hyd_HybE"/>
</dbReference>
<reference evidence="1 2" key="1">
    <citation type="submission" date="2020-02" db="EMBL/GenBank/DDBJ databases">
        <authorList>
            <person name="Yang Z."/>
        </authorList>
    </citation>
    <scope>NUCLEOTIDE SEQUENCE [LARGE SCALE GENOMIC DNA]</scope>
    <source>
        <strain evidence="1 2">HX-7-9</strain>
    </source>
</reference>
<dbReference type="Proteomes" id="UP000482578">
    <property type="component" value="Unassembled WGS sequence"/>
</dbReference>
<name>A0A6B2KUZ6_9NEIS</name>
<gene>
    <name evidence="1" type="primary">hybE</name>
    <name evidence="1" type="ORF">GZH52_14495</name>
</gene>
<dbReference type="NCBIfam" id="TIGR03993">
    <property type="entry name" value="hydrog_HybE"/>
    <property type="match status" value="1"/>
</dbReference>
<evidence type="ECO:0000313" key="2">
    <source>
        <dbReference type="Proteomes" id="UP000482578"/>
    </source>
</evidence>